<evidence type="ECO:0000259" key="7">
    <source>
        <dbReference type="Pfam" id="PF08784"/>
    </source>
</evidence>
<evidence type="ECO:0008006" key="10">
    <source>
        <dbReference type="Google" id="ProtNLM"/>
    </source>
</evidence>
<evidence type="ECO:0000256" key="3">
    <source>
        <dbReference type="ARBA" id="ARBA00022705"/>
    </source>
</evidence>
<dbReference type="GO" id="GO:0000781">
    <property type="term" value="C:chromosome, telomeric region"/>
    <property type="evidence" value="ECO:0007669"/>
    <property type="project" value="TreeGrafter"/>
</dbReference>
<name>A0A059F0V5_9MICR</name>
<keyword evidence="3" id="KW-0235">DNA replication</keyword>
<comment type="subcellular location">
    <subcellularLocation>
        <location evidence="1">Nucleus</location>
    </subcellularLocation>
</comment>
<feature type="domain" description="OB" evidence="6">
    <location>
        <begin position="57"/>
        <end position="128"/>
    </location>
</feature>
<dbReference type="VEuPathDB" id="MicrosporidiaDB:H312_01751"/>
<evidence type="ECO:0000256" key="2">
    <source>
        <dbReference type="ARBA" id="ARBA00007815"/>
    </source>
</evidence>
<dbReference type="Pfam" id="PF01336">
    <property type="entry name" value="tRNA_anti-codon"/>
    <property type="match status" value="1"/>
</dbReference>
<keyword evidence="5" id="KW-0539">Nucleus</keyword>
<dbReference type="Gene3D" id="1.10.10.10">
    <property type="entry name" value="Winged helix-like DNA-binding domain superfamily/Winged helix DNA-binding domain"/>
    <property type="match status" value="1"/>
</dbReference>
<dbReference type="GO" id="GO:0006289">
    <property type="term" value="P:nucleotide-excision repair"/>
    <property type="evidence" value="ECO:0007669"/>
    <property type="project" value="TreeGrafter"/>
</dbReference>
<dbReference type="InterPro" id="IPR036388">
    <property type="entry name" value="WH-like_DNA-bd_sf"/>
</dbReference>
<accession>A0A059F0V5</accession>
<dbReference type="GO" id="GO:0005662">
    <property type="term" value="C:DNA replication factor A complex"/>
    <property type="evidence" value="ECO:0007669"/>
    <property type="project" value="TreeGrafter"/>
</dbReference>
<evidence type="ECO:0000256" key="1">
    <source>
        <dbReference type="ARBA" id="ARBA00004123"/>
    </source>
</evidence>
<evidence type="ECO:0000259" key="6">
    <source>
        <dbReference type="Pfam" id="PF01336"/>
    </source>
</evidence>
<dbReference type="InterPro" id="IPR004365">
    <property type="entry name" value="NA-bd_OB_tRNA"/>
</dbReference>
<dbReference type="InterPro" id="IPR014646">
    <property type="entry name" value="Rfa2/RPA32"/>
</dbReference>
<keyword evidence="4" id="KW-0238">DNA-binding</keyword>
<dbReference type="GO" id="GO:0035861">
    <property type="term" value="C:site of double-strand break"/>
    <property type="evidence" value="ECO:0007669"/>
    <property type="project" value="TreeGrafter"/>
</dbReference>
<dbReference type="InterPro" id="IPR012340">
    <property type="entry name" value="NA-bd_OB-fold"/>
</dbReference>
<dbReference type="Gene3D" id="2.40.50.140">
    <property type="entry name" value="Nucleic acid-binding proteins"/>
    <property type="match status" value="1"/>
</dbReference>
<evidence type="ECO:0000256" key="5">
    <source>
        <dbReference type="ARBA" id="ARBA00023242"/>
    </source>
</evidence>
<reference evidence="8 9" key="2">
    <citation type="submission" date="2014-03" db="EMBL/GenBank/DDBJ databases">
        <title>The Genome Sequence of Anncaliia algerae insect isolate PRA339.</title>
        <authorList>
            <consortium name="The Broad Institute Genome Sequencing Platform"/>
            <consortium name="The Broad Institute Genome Sequencing Center for Infectious Disease"/>
            <person name="Cuomo C."/>
            <person name="Becnel J."/>
            <person name="Sanscrainte N."/>
            <person name="Walker B."/>
            <person name="Young S.K."/>
            <person name="Zeng Q."/>
            <person name="Gargeya S."/>
            <person name="Fitzgerald M."/>
            <person name="Haas B."/>
            <person name="Abouelleil A."/>
            <person name="Alvarado L."/>
            <person name="Arachchi H.M."/>
            <person name="Berlin A.M."/>
            <person name="Chapman S.B."/>
            <person name="Dewar J."/>
            <person name="Goldberg J."/>
            <person name="Griggs A."/>
            <person name="Gujja S."/>
            <person name="Hansen M."/>
            <person name="Howarth C."/>
            <person name="Imamovic A."/>
            <person name="Larimer J."/>
            <person name="McCowan C."/>
            <person name="Murphy C."/>
            <person name="Neiman D."/>
            <person name="Pearson M."/>
            <person name="Priest M."/>
            <person name="Roberts A."/>
            <person name="Saif S."/>
            <person name="Shea T."/>
            <person name="Sisk P."/>
            <person name="Sykes S."/>
            <person name="Wortman J."/>
            <person name="Nusbaum C."/>
            <person name="Birren B."/>
        </authorList>
    </citation>
    <scope>NUCLEOTIDE SEQUENCE [LARGE SCALE GENOMIC DNA]</scope>
    <source>
        <strain evidence="8 9">PRA339</strain>
    </source>
</reference>
<dbReference type="SUPFAM" id="SSF50249">
    <property type="entry name" value="Nucleic acid-binding proteins"/>
    <property type="match status" value="1"/>
</dbReference>
<dbReference type="Pfam" id="PF08784">
    <property type="entry name" value="RPA_C"/>
    <property type="match status" value="1"/>
</dbReference>
<evidence type="ECO:0000313" key="8">
    <source>
        <dbReference type="EMBL" id="KCZ80805.1"/>
    </source>
</evidence>
<dbReference type="EMBL" id="KK365161">
    <property type="protein sequence ID" value="KCZ80805.1"/>
    <property type="molecule type" value="Genomic_DNA"/>
</dbReference>
<dbReference type="PANTHER" id="PTHR13989:SF16">
    <property type="entry name" value="REPLICATION PROTEIN A2"/>
    <property type="match status" value="1"/>
</dbReference>
<evidence type="ECO:0000313" key="9">
    <source>
        <dbReference type="Proteomes" id="UP000030655"/>
    </source>
</evidence>
<dbReference type="PIRSF" id="PIRSF036949">
    <property type="entry name" value="RPA32"/>
    <property type="match status" value="1"/>
</dbReference>
<evidence type="ECO:0000256" key="4">
    <source>
        <dbReference type="ARBA" id="ARBA00023125"/>
    </source>
</evidence>
<protein>
    <recommendedName>
        <fullName evidence="10">OB domain-containing protein</fullName>
    </recommendedName>
</protein>
<dbReference type="GO" id="GO:0006260">
    <property type="term" value="P:DNA replication"/>
    <property type="evidence" value="ECO:0007669"/>
    <property type="project" value="UniProtKB-KW"/>
</dbReference>
<dbReference type="GO" id="GO:0003697">
    <property type="term" value="F:single-stranded DNA binding"/>
    <property type="evidence" value="ECO:0007669"/>
    <property type="project" value="TreeGrafter"/>
</dbReference>
<proteinExistence type="inferred from homology"/>
<dbReference type="PANTHER" id="PTHR13989">
    <property type="entry name" value="REPLICATION PROTEIN A-RELATED"/>
    <property type="match status" value="1"/>
</dbReference>
<keyword evidence="9" id="KW-1185">Reference proteome</keyword>
<dbReference type="HOGENOM" id="CLU_085472_0_0_1"/>
<organism evidence="8 9">
    <name type="scientific">Anncaliia algerae PRA339</name>
    <dbReference type="NCBI Taxonomy" id="1288291"/>
    <lineage>
        <taxon>Eukaryota</taxon>
        <taxon>Fungi</taxon>
        <taxon>Fungi incertae sedis</taxon>
        <taxon>Microsporidia</taxon>
        <taxon>Tubulinosematoidea</taxon>
        <taxon>Tubulinosematidae</taxon>
        <taxon>Anncaliia</taxon>
    </lineage>
</organism>
<dbReference type="Proteomes" id="UP000030655">
    <property type="component" value="Unassembled WGS sequence"/>
</dbReference>
<dbReference type="GO" id="GO:0000724">
    <property type="term" value="P:double-strand break repair via homologous recombination"/>
    <property type="evidence" value="ECO:0007669"/>
    <property type="project" value="TreeGrafter"/>
</dbReference>
<reference evidence="9" key="1">
    <citation type="submission" date="2013-02" db="EMBL/GenBank/DDBJ databases">
        <authorList>
            <consortium name="The Broad Institute Genome Sequencing Platform"/>
            <person name="Cuomo C."/>
            <person name="Becnel J."/>
            <person name="Sanscrainte N."/>
            <person name="Walker B."/>
            <person name="Young S.K."/>
            <person name="Zeng Q."/>
            <person name="Gargeya S."/>
            <person name="Fitzgerald M."/>
            <person name="Haas B."/>
            <person name="Abouelleil A."/>
            <person name="Alvarado L."/>
            <person name="Arachchi H.M."/>
            <person name="Berlin A.M."/>
            <person name="Chapman S.B."/>
            <person name="Dewar J."/>
            <person name="Goldberg J."/>
            <person name="Griggs A."/>
            <person name="Gujja S."/>
            <person name="Hansen M."/>
            <person name="Howarth C."/>
            <person name="Imamovic A."/>
            <person name="Larimer J."/>
            <person name="McCowan C."/>
            <person name="Murphy C."/>
            <person name="Neiman D."/>
            <person name="Pearson M."/>
            <person name="Priest M."/>
            <person name="Roberts A."/>
            <person name="Saif S."/>
            <person name="Shea T."/>
            <person name="Sisk P."/>
            <person name="Sykes S."/>
            <person name="Wortman J."/>
            <person name="Nusbaum C."/>
            <person name="Birren B."/>
        </authorList>
    </citation>
    <scope>NUCLEOTIDE SEQUENCE [LARGE SCALE GENOMIC DNA]</scope>
    <source>
        <strain evidence="9">PRA339</strain>
    </source>
</reference>
<dbReference type="AlphaFoldDB" id="A0A059F0V5"/>
<dbReference type="OrthoDB" id="25571at2759"/>
<dbReference type="InterPro" id="IPR040260">
    <property type="entry name" value="RFA2-like"/>
</dbReference>
<sequence length="227" mass="26131">MDEHYEEAGGFIQSSPKREFLNIKTLRNLTISQINAVETLDNSAQFKLDSAEITNIVIIGWVRDIKKVQTGVVFTIDDGTDFLKCTFWSHSSVEEEQTAFINIGNFLKLIGSIRIYEGKKSFHCSYIQQIEDSNYLTYHYINCIYQHLYFSNRLKKESKKINKMPKILEDVLNCIKNNQDDGGLNINIIVRMMESKYPSDAIKDAIKTLLNDCHIHSVGGEDYRTTI</sequence>
<comment type="similarity">
    <text evidence="2">Belongs to the replication factor A protein 2 family.</text>
</comment>
<gene>
    <name evidence="8" type="ORF">H312_01751</name>
</gene>
<dbReference type="STRING" id="1288291.A0A059F0V5"/>
<feature type="domain" description="Replication protein A C-terminal" evidence="7">
    <location>
        <begin position="156"/>
        <end position="217"/>
    </location>
</feature>
<dbReference type="InterPro" id="IPR014892">
    <property type="entry name" value="RPA_C"/>
</dbReference>